<keyword evidence="3" id="KW-1185">Reference proteome</keyword>
<accession>A0ABT2EXL4</accession>
<proteinExistence type="predicted"/>
<feature type="region of interest" description="Disordered" evidence="1">
    <location>
        <begin position="1"/>
        <end position="53"/>
    </location>
</feature>
<dbReference type="RefSeq" id="WP_259052235.1">
    <property type="nucleotide sequence ID" value="NZ_JANUCQ010000003.1"/>
</dbReference>
<dbReference type="SUPFAM" id="SSF50249">
    <property type="entry name" value="Nucleic acid-binding proteins"/>
    <property type="match status" value="2"/>
</dbReference>
<feature type="compositionally biased region" description="Polar residues" evidence="1">
    <location>
        <begin position="20"/>
        <end position="48"/>
    </location>
</feature>
<dbReference type="InterPro" id="IPR012340">
    <property type="entry name" value="NA-bd_OB-fold"/>
</dbReference>
<dbReference type="Gene3D" id="2.40.50.140">
    <property type="entry name" value="Nucleic acid-binding proteins"/>
    <property type="match status" value="2"/>
</dbReference>
<evidence type="ECO:0000313" key="2">
    <source>
        <dbReference type="EMBL" id="MCS3922605.1"/>
    </source>
</evidence>
<evidence type="ECO:0008006" key="4">
    <source>
        <dbReference type="Google" id="ProtNLM"/>
    </source>
</evidence>
<dbReference type="Proteomes" id="UP001140258">
    <property type="component" value="Unassembled WGS sequence"/>
</dbReference>
<protein>
    <recommendedName>
        <fullName evidence="4">Nucleic acid binding OB-fold tRNA/helicase-type</fullName>
    </recommendedName>
</protein>
<reference evidence="2" key="1">
    <citation type="submission" date="2022-08" db="EMBL/GenBank/DDBJ databases">
        <title>Genomic Encyclopedia of Type Strains, Phase V (KMG-V): Genome sequencing to study the core and pangenomes of soil and plant-associated prokaryotes.</title>
        <authorList>
            <person name="Whitman W."/>
        </authorList>
    </citation>
    <scope>NUCLEOTIDE SEQUENCE</scope>
    <source>
        <strain evidence="2">PS</strain>
    </source>
</reference>
<feature type="compositionally biased region" description="Basic and acidic residues" evidence="1">
    <location>
        <begin position="8"/>
        <end position="19"/>
    </location>
</feature>
<evidence type="ECO:0000313" key="3">
    <source>
        <dbReference type="Proteomes" id="UP001140258"/>
    </source>
</evidence>
<comment type="caution">
    <text evidence="2">The sequence shown here is derived from an EMBL/GenBank/DDBJ whole genome shotgun (WGS) entry which is preliminary data.</text>
</comment>
<gene>
    <name evidence="2" type="ORF">M2325_001301</name>
</gene>
<name>A0ABT2EXL4_METVO</name>
<organism evidence="2 3">
    <name type="scientific">Methanococcus voltae PS</name>
    <dbReference type="NCBI Taxonomy" id="523842"/>
    <lineage>
        <taxon>Archaea</taxon>
        <taxon>Methanobacteriati</taxon>
        <taxon>Methanobacteriota</taxon>
        <taxon>Methanomada group</taxon>
        <taxon>Methanococci</taxon>
        <taxon>Methanococcales</taxon>
        <taxon>Methanococcaceae</taxon>
        <taxon>Methanococcus</taxon>
    </lineage>
</organism>
<dbReference type="EMBL" id="JANUCQ010000003">
    <property type="protein sequence ID" value="MCS3922605.1"/>
    <property type="molecule type" value="Genomic_DNA"/>
</dbReference>
<sequence length="360" mass="40659">MSSGIGKNLDEILKSEKIEQTQSTQNRQDAQKLQSTQDNITQSSNATNNEEEQDMIKSNGIDKNNMDKDEDNTNNLTFNTNLDVSECDTIKLGDILEKMIEINTIVRVERIFDESEVRGTKVINVVVNDGTRKGLLSLWGNQRSLLKDVVVGDSILIKDAEAPKLYNNRIHLKITNSGNLIKVKSNLPSLNELLANGGSSSSSSRKSIADLQEGDNTELRGLIVALHTKEPYFPLCDDCKKKMVLKKGYAVCKCGKKIDEEAEDLKWVFLVNVTLDDGTGTIRLTLNDENDFLDFKNLKKMVIDDENIMELLNKKLMGLDIVVSGYAKHNDYFDETIFQSKFWHPSNPVEEIKRYLTMEK</sequence>
<evidence type="ECO:0000256" key="1">
    <source>
        <dbReference type="SAM" id="MobiDB-lite"/>
    </source>
</evidence>